<evidence type="ECO:0000313" key="14">
    <source>
        <dbReference type="Proteomes" id="UP000613160"/>
    </source>
</evidence>
<evidence type="ECO:0000256" key="3">
    <source>
        <dbReference type="ARBA" id="ARBA00008741"/>
    </source>
</evidence>
<comment type="similarity">
    <text evidence="3 12">Belongs to the CcmD/CycX/HelD family.</text>
</comment>
<protein>
    <recommendedName>
        <fullName evidence="4 12">Heme exporter protein D</fullName>
    </recommendedName>
</protein>
<keyword evidence="8 12" id="KW-0812">Transmembrane</keyword>
<evidence type="ECO:0000256" key="12">
    <source>
        <dbReference type="RuleBase" id="RU363101"/>
    </source>
</evidence>
<dbReference type="GO" id="GO:0015886">
    <property type="term" value="P:heme transport"/>
    <property type="evidence" value="ECO:0007669"/>
    <property type="project" value="InterPro"/>
</dbReference>
<organism evidence="13 14">
    <name type="scientific">Aureimonas glaciei</name>
    <dbReference type="NCBI Taxonomy" id="1776957"/>
    <lineage>
        <taxon>Bacteria</taxon>
        <taxon>Pseudomonadati</taxon>
        <taxon>Pseudomonadota</taxon>
        <taxon>Alphaproteobacteria</taxon>
        <taxon>Hyphomicrobiales</taxon>
        <taxon>Aurantimonadaceae</taxon>
        <taxon>Aureimonas</taxon>
    </lineage>
</organism>
<comment type="caution">
    <text evidence="13">The sequence shown here is derived from an EMBL/GenBank/DDBJ whole genome shotgun (WGS) entry which is preliminary data.</text>
</comment>
<dbReference type="Pfam" id="PF04995">
    <property type="entry name" value="CcmD"/>
    <property type="match status" value="1"/>
</dbReference>
<evidence type="ECO:0000256" key="9">
    <source>
        <dbReference type="ARBA" id="ARBA00022748"/>
    </source>
</evidence>
<keyword evidence="9 12" id="KW-0201">Cytochrome c-type biogenesis</keyword>
<dbReference type="GO" id="GO:0017004">
    <property type="term" value="P:cytochrome complex assembly"/>
    <property type="evidence" value="ECO:0007669"/>
    <property type="project" value="UniProtKB-KW"/>
</dbReference>
<dbReference type="NCBIfam" id="TIGR03141">
    <property type="entry name" value="cytochro_ccmD"/>
    <property type="match status" value="1"/>
</dbReference>
<evidence type="ECO:0000256" key="2">
    <source>
        <dbReference type="ARBA" id="ARBA00004377"/>
    </source>
</evidence>
<dbReference type="InterPro" id="IPR007078">
    <property type="entry name" value="Haem_export_protD_CcmD"/>
</dbReference>
<evidence type="ECO:0000256" key="5">
    <source>
        <dbReference type="ARBA" id="ARBA00022448"/>
    </source>
</evidence>
<accession>A0A916YEZ8</accession>
<dbReference type="EMBL" id="BMJJ01000019">
    <property type="protein sequence ID" value="GGD42021.1"/>
    <property type="molecule type" value="Genomic_DNA"/>
</dbReference>
<keyword evidence="6 12" id="KW-1003">Cell membrane</keyword>
<evidence type="ECO:0000256" key="8">
    <source>
        <dbReference type="ARBA" id="ARBA00022692"/>
    </source>
</evidence>
<evidence type="ECO:0000256" key="10">
    <source>
        <dbReference type="ARBA" id="ARBA00022989"/>
    </source>
</evidence>
<evidence type="ECO:0000256" key="7">
    <source>
        <dbReference type="ARBA" id="ARBA00022519"/>
    </source>
</evidence>
<keyword evidence="11 12" id="KW-0472">Membrane</keyword>
<keyword evidence="10 12" id="KW-1133">Transmembrane helix</keyword>
<dbReference type="GO" id="GO:0005886">
    <property type="term" value="C:plasma membrane"/>
    <property type="evidence" value="ECO:0007669"/>
    <property type="project" value="UniProtKB-SubCell"/>
</dbReference>
<proteinExistence type="inferred from homology"/>
<evidence type="ECO:0000256" key="4">
    <source>
        <dbReference type="ARBA" id="ARBA00016461"/>
    </source>
</evidence>
<keyword evidence="7 12" id="KW-0997">Cell inner membrane</keyword>
<feature type="transmembrane region" description="Helical" evidence="12">
    <location>
        <begin position="6"/>
        <end position="29"/>
    </location>
</feature>
<sequence>MPNDYFGFILAAYAASALALGGLGLWIFLDARGRRAELAALEASGVRRRSAREGGA</sequence>
<dbReference type="Proteomes" id="UP000613160">
    <property type="component" value="Unassembled WGS sequence"/>
</dbReference>
<name>A0A916YEZ8_9HYPH</name>
<evidence type="ECO:0000256" key="11">
    <source>
        <dbReference type="ARBA" id="ARBA00023136"/>
    </source>
</evidence>
<dbReference type="RefSeq" id="WP_188855251.1">
    <property type="nucleotide sequence ID" value="NZ_BMJJ01000019.1"/>
</dbReference>
<evidence type="ECO:0000256" key="6">
    <source>
        <dbReference type="ARBA" id="ARBA00022475"/>
    </source>
</evidence>
<reference evidence="13" key="2">
    <citation type="submission" date="2020-09" db="EMBL/GenBank/DDBJ databases">
        <authorList>
            <person name="Sun Q."/>
            <person name="Zhou Y."/>
        </authorList>
    </citation>
    <scope>NUCLEOTIDE SEQUENCE</scope>
    <source>
        <strain evidence="13">CGMCC 1.15493</strain>
    </source>
</reference>
<dbReference type="AlphaFoldDB" id="A0A916YEZ8"/>
<keyword evidence="5 12" id="KW-0813">Transport</keyword>
<evidence type="ECO:0000256" key="1">
    <source>
        <dbReference type="ARBA" id="ARBA00002442"/>
    </source>
</evidence>
<gene>
    <name evidence="13" type="ORF">GCM10011335_50910</name>
</gene>
<comment type="subcellular location">
    <subcellularLocation>
        <location evidence="2 12">Cell inner membrane</location>
        <topology evidence="2 12">Single-pass membrane protein</topology>
    </subcellularLocation>
</comment>
<comment type="function">
    <text evidence="1 12">Required for the export of heme to the periplasm for the biogenesis of c-type cytochromes.</text>
</comment>
<reference evidence="13" key="1">
    <citation type="journal article" date="2014" name="Int. J. Syst. Evol. Microbiol.">
        <title>Complete genome sequence of Corynebacterium casei LMG S-19264T (=DSM 44701T), isolated from a smear-ripened cheese.</title>
        <authorList>
            <consortium name="US DOE Joint Genome Institute (JGI-PGF)"/>
            <person name="Walter F."/>
            <person name="Albersmeier A."/>
            <person name="Kalinowski J."/>
            <person name="Ruckert C."/>
        </authorList>
    </citation>
    <scope>NUCLEOTIDE SEQUENCE</scope>
    <source>
        <strain evidence="13">CGMCC 1.15493</strain>
    </source>
</reference>
<keyword evidence="14" id="KW-1185">Reference proteome</keyword>
<evidence type="ECO:0000313" key="13">
    <source>
        <dbReference type="EMBL" id="GGD42021.1"/>
    </source>
</evidence>